<dbReference type="PANTHER" id="PTHR42770:SF13">
    <property type="entry name" value="L-METHIONINE_BRANCHED-CHAIN AMINO ACID EXPORTER YJEH"/>
    <property type="match status" value="1"/>
</dbReference>
<evidence type="ECO:0000256" key="6">
    <source>
        <dbReference type="SAM" id="Phobius"/>
    </source>
</evidence>
<feature type="transmembrane region" description="Helical" evidence="6">
    <location>
        <begin position="301"/>
        <end position="325"/>
    </location>
</feature>
<feature type="transmembrane region" description="Helical" evidence="6">
    <location>
        <begin position="69"/>
        <end position="90"/>
    </location>
</feature>
<keyword evidence="8" id="KW-1185">Reference proteome</keyword>
<keyword evidence="2" id="KW-1003">Cell membrane</keyword>
<dbReference type="EMBL" id="VCHX02000173">
    <property type="protein sequence ID" value="TPQ18614.1"/>
    <property type="molecule type" value="Genomic_DNA"/>
</dbReference>
<proteinExistence type="predicted"/>
<protein>
    <submittedName>
        <fullName evidence="7">APC family permease</fullName>
    </submittedName>
</protein>
<feature type="transmembrane region" description="Helical" evidence="6">
    <location>
        <begin position="177"/>
        <end position="197"/>
    </location>
</feature>
<dbReference type="PIRSF" id="PIRSF006060">
    <property type="entry name" value="AA_transporter"/>
    <property type="match status" value="1"/>
</dbReference>
<dbReference type="PANTHER" id="PTHR42770">
    <property type="entry name" value="AMINO ACID TRANSPORTER-RELATED"/>
    <property type="match status" value="1"/>
</dbReference>
<dbReference type="Gene3D" id="1.20.1740.10">
    <property type="entry name" value="Amino acid/polyamine transporter I"/>
    <property type="match status" value="1"/>
</dbReference>
<dbReference type="AlphaFoldDB" id="A0A505D4M2"/>
<evidence type="ECO:0000256" key="2">
    <source>
        <dbReference type="ARBA" id="ARBA00022475"/>
    </source>
</evidence>
<keyword evidence="3 6" id="KW-0812">Transmembrane</keyword>
<feature type="transmembrane region" description="Helical" evidence="6">
    <location>
        <begin position="144"/>
        <end position="165"/>
    </location>
</feature>
<evidence type="ECO:0000256" key="3">
    <source>
        <dbReference type="ARBA" id="ARBA00022692"/>
    </source>
</evidence>
<feature type="transmembrane region" description="Helical" evidence="6">
    <location>
        <begin position="372"/>
        <end position="392"/>
    </location>
</feature>
<accession>A0A505D4M2</accession>
<keyword evidence="4 6" id="KW-1133">Transmembrane helix</keyword>
<feature type="transmembrane region" description="Helical" evidence="6">
    <location>
        <begin position="209"/>
        <end position="228"/>
    </location>
</feature>
<gene>
    <name evidence="7" type="ORF">FGD71_030125</name>
</gene>
<feature type="transmembrane region" description="Helical" evidence="6">
    <location>
        <begin position="249"/>
        <end position="271"/>
    </location>
</feature>
<comment type="caution">
    <text evidence="7">The sequence shown here is derived from an EMBL/GenBank/DDBJ whole genome shotgun (WGS) entry which is preliminary data.</text>
</comment>
<dbReference type="GO" id="GO:0022857">
    <property type="term" value="F:transmembrane transporter activity"/>
    <property type="evidence" value="ECO:0007669"/>
    <property type="project" value="InterPro"/>
</dbReference>
<dbReference type="Pfam" id="PF13520">
    <property type="entry name" value="AA_permease_2"/>
    <property type="match status" value="1"/>
</dbReference>
<evidence type="ECO:0000256" key="4">
    <source>
        <dbReference type="ARBA" id="ARBA00022989"/>
    </source>
</evidence>
<keyword evidence="5 6" id="KW-0472">Membrane</keyword>
<dbReference type="InterPro" id="IPR002293">
    <property type="entry name" value="AA/rel_permease1"/>
</dbReference>
<name>A0A505D4M2_9ACTN</name>
<evidence type="ECO:0000256" key="5">
    <source>
        <dbReference type="ARBA" id="ARBA00023136"/>
    </source>
</evidence>
<evidence type="ECO:0000313" key="8">
    <source>
        <dbReference type="Proteomes" id="UP000317378"/>
    </source>
</evidence>
<comment type="subcellular location">
    <subcellularLocation>
        <location evidence="1">Cell membrane</location>
        <topology evidence="1">Multi-pass membrane protein</topology>
    </subcellularLocation>
</comment>
<dbReference type="InterPro" id="IPR050367">
    <property type="entry name" value="APC_superfamily"/>
</dbReference>
<feature type="transmembrane region" description="Helical" evidence="6">
    <location>
        <begin position="346"/>
        <end position="366"/>
    </location>
</feature>
<dbReference type="Proteomes" id="UP000317378">
    <property type="component" value="Unassembled WGS sequence"/>
</dbReference>
<dbReference type="OrthoDB" id="9117841at2"/>
<sequence length="443" mass="46378">MTAKCITTSRLFTNICWECVVSVDSAAPTQLRKVLGTRDLIVYYVSTLVGTGILVVPGIALELAGPASLVAWLVLAVVAFPFAAAFARFSAAYPSAAGTSYLIRRAFGDRLGAAAGLFLLLLNLVVNPVLGLAAARYFAALMGWQGHTVILLVGFAAMSLGVVANMLGIRLASQVQLILVFSLIAGLVSVIAVSAPAAEPERLTPFAPYGWSAVGAAVLVSFFSFFGWEHVSHVADEVRDPRRSYPRAALTAAGIIGALYCALALVVALVVPSRAGTDNTAVLTALLRISHGEGAARLGSALAVFLIVVNINAWVFGASRLLYAMARDGAVPRRLSAVTRAGTPMAALWVCWVCYALDIVGLYVLGGDEHNLVPFASASTLVVYLLTFAAGMRLFEDRAMRTVCVVALTASAAFLLGGGLPSLLAVLAFAATGGYVVLRRRSV</sequence>
<feature type="transmembrane region" description="Helical" evidence="6">
    <location>
        <begin position="41"/>
        <end position="63"/>
    </location>
</feature>
<feature type="transmembrane region" description="Helical" evidence="6">
    <location>
        <begin position="111"/>
        <end position="138"/>
    </location>
</feature>
<evidence type="ECO:0000256" key="1">
    <source>
        <dbReference type="ARBA" id="ARBA00004651"/>
    </source>
</evidence>
<dbReference type="GO" id="GO:0005886">
    <property type="term" value="C:plasma membrane"/>
    <property type="evidence" value="ECO:0007669"/>
    <property type="project" value="UniProtKB-SubCell"/>
</dbReference>
<evidence type="ECO:0000313" key="7">
    <source>
        <dbReference type="EMBL" id="TPQ18614.1"/>
    </source>
</evidence>
<organism evidence="7 8">
    <name type="scientific">Streptomyces sporangiiformans</name>
    <dbReference type="NCBI Taxonomy" id="2315329"/>
    <lineage>
        <taxon>Bacteria</taxon>
        <taxon>Bacillati</taxon>
        <taxon>Actinomycetota</taxon>
        <taxon>Actinomycetes</taxon>
        <taxon>Kitasatosporales</taxon>
        <taxon>Streptomycetaceae</taxon>
        <taxon>Streptomyces</taxon>
    </lineage>
</organism>
<reference evidence="7 8" key="1">
    <citation type="submission" date="2019-06" db="EMBL/GenBank/DDBJ databases">
        <title>Streptomyces sporangiiformans sp. nov., a novel actinomycete isolated from soil in Mount Song.</title>
        <authorList>
            <person name="Han L."/>
        </authorList>
    </citation>
    <scope>NUCLEOTIDE SEQUENCE [LARGE SCALE GENOMIC DNA]</scope>
    <source>
        <strain evidence="7 8">NEAU-SSA 1</strain>
    </source>
</reference>